<dbReference type="eggNOG" id="KOG1036">
    <property type="taxonomic scope" value="Eukaryota"/>
</dbReference>
<feature type="repeat" description="WD" evidence="3">
    <location>
        <begin position="99"/>
        <end position="140"/>
    </location>
</feature>
<reference evidence="4" key="2">
    <citation type="submission" date="2017-05" db="UniProtKB">
        <authorList>
            <consortium name="EnsemblMetazoa"/>
        </authorList>
    </citation>
    <scope>IDENTIFICATION</scope>
</reference>
<dbReference type="Proteomes" id="UP000007879">
    <property type="component" value="Unassembled WGS sequence"/>
</dbReference>
<dbReference type="AlphaFoldDB" id="A0A1X7VH58"/>
<evidence type="ECO:0000313" key="5">
    <source>
        <dbReference type="Proteomes" id="UP000007879"/>
    </source>
</evidence>
<dbReference type="Gene3D" id="2.130.10.10">
    <property type="entry name" value="YVTN repeat-like/Quinoprotein amine dehydrogenase"/>
    <property type="match status" value="1"/>
</dbReference>
<reference evidence="5" key="1">
    <citation type="journal article" date="2010" name="Nature">
        <title>The Amphimedon queenslandica genome and the evolution of animal complexity.</title>
        <authorList>
            <person name="Srivastava M."/>
            <person name="Simakov O."/>
            <person name="Chapman J."/>
            <person name="Fahey B."/>
            <person name="Gauthier M.E."/>
            <person name="Mitros T."/>
            <person name="Richards G.S."/>
            <person name="Conaco C."/>
            <person name="Dacre M."/>
            <person name="Hellsten U."/>
            <person name="Larroux C."/>
            <person name="Putnam N.H."/>
            <person name="Stanke M."/>
            <person name="Adamska M."/>
            <person name="Darling A."/>
            <person name="Degnan S.M."/>
            <person name="Oakley T.H."/>
            <person name="Plachetzki D.C."/>
            <person name="Zhai Y."/>
            <person name="Adamski M."/>
            <person name="Calcino A."/>
            <person name="Cummins S.F."/>
            <person name="Goodstein D.M."/>
            <person name="Harris C."/>
            <person name="Jackson D.J."/>
            <person name="Leys S.P."/>
            <person name="Shu S."/>
            <person name="Woodcroft B.J."/>
            <person name="Vervoort M."/>
            <person name="Kosik K.S."/>
            <person name="Manning G."/>
            <person name="Degnan B.M."/>
            <person name="Rokhsar D.S."/>
        </authorList>
    </citation>
    <scope>NUCLEOTIDE SEQUENCE [LARGE SCALE GENOMIC DNA]</scope>
</reference>
<dbReference type="PRINTS" id="PR00320">
    <property type="entry name" value="GPROTEINBRPT"/>
</dbReference>
<dbReference type="InterPro" id="IPR036322">
    <property type="entry name" value="WD40_repeat_dom_sf"/>
</dbReference>
<dbReference type="SMART" id="SM00320">
    <property type="entry name" value="WD40"/>
    <property type="match status" value="5"/>
</dbReference>
<evidence type="ECO:0000256" key="3">
    <source>
        <dbReference type="PROSITE-ProRule" id="PRU00221"/>
    </source>
</evidence>
<dbReference type="KEGG" id="aqu:100638457"/>
<keyword evidence="2" id="KW-0677">Repeat</keyword>
<feature type="repeat" description="WD" evidence="3">
    <location>
        <begin position="245"/>
        <end position="270"/>
    </location>
</feature>
<dbReference type="EnsemblMetazoa" id="Aqu2.1.39298_001">
    <property type="protein sequence ID" value="Aqu2.1.39298_001"/>
    <property type="gene ID" value="Aqu2.1.39298"/>
</dbReference>
<organism evidence="4">
    <name type="scientific">Amphimedon queenslandica</name>
    <name type="common">Sponge</name>
    <dbReference type="NCBI Taxonomy" id="400682"/>
    <lineage>
        <taxon>Eukaryota</taxon>
        <taxon>Metazoa</taxon>
        <taxon>Porifera</taxon>
        <taxon>Demospongiae</taxon>
        <taxon>Heteroscleromorpha</taxon>
        <taxon>Haplosclerida</taxon>
        <taxon>Niphatidae</taxon>
        <taxon>Amphimedon</taxon>
    </lineage>
</organism>
<sequence>MPLKMEFELPNPPTDGITNVTFSPVPGSSHLLVSSWDKSVRLYDTTAASESASGSQLVSYSHSNAVLDCIFSDENHTFSAGLDRTLQTYDLAAQKQSTLGTHENAISSIEHCPSLSIIITGSWDNTLKIWDPRQHYAVGTYNQLNEKVYTMSLSGERLVVGTSNRKVLVWDLRNMQFAEQRRQSSLKYQTRCIRCFPNKQGFVLSSIEGRVAVEYLDTQQEVQQKKYAFKCHRLKEDGIEKVYPVNAVAFHNIHNTFATGGSDGFVNIWDPFNKKRLCQFHRYPTDISSLSFSHDGKKIAIAVSAVLPDEPAEGEEPSPKRDYVVIRHVSDGETQPK</sequence>
<dbReference type="PANTHER" id="PTHR10971">
    <property type="entry name" value="MRNA EXPORT FACTOR AND BUB3"/>
    <property type="match status" value="1"/>
</dbReference>
<dbReference type="SUPFAM" id="SSF50978">
    <property type="entry name" value="WD40 repeat-like"/>
    <property type="match status" value="1"/>
</dbReference>
<dbReference type="EnsemblMetazoa" id="XM_003384254.3">
    <property type="protein sequence ID" value="XP_003384302.1"/>
    <property type="gene ID" value="LOC100638457"/>
</dbReference>
<proteinExistence type="predicted"/>
<dbReference type="InterPro" id="IPR015943">
    <property type="entry name" value="WD40/YVTN_repeat-like_dom_sf"/>
</dbReference>
<dbReference type="STRING" id="400682.A0A1X7VH58"/>
<dbReference type="OMA" id="WDSTLHI"/>
<dbReference type="InParanoid" id="A0A1X7VH58"/>
<evidence type="ECO:0000256" key="2">
    <source>
        <dbReference type="ARBA" id="ARBA00022737"/>
    </source>
</evidence>
<dbReference type="PROSITE" id="PS50082">
    <property type="entry name" value="WD_REPEATS_2"/>
    <property type="match status" value="2"/>
</dbReference>
<dbReference type="OrthoDB" id="10262475at2759"/>
<dbReference type="InterPro" id="IPR001680">
    <property type="entry name" value="WD40_rpt"/>
</dbReference>
<gene>
    <name evidence="4" type="primary">100638457</name>
</gene>
<evidence type="ECO:0000313" key="4">
    <source>
        <dbReference type="EnsemblMetazoa" id="Aqu2.1.39298_001"/>
    </source>
</evidence>
<dbReference type="Pfam" id="PF00400">
    <property type="entry name" value="WD40"/>
    <property type="match status" value="3"/>
</dbReference>
<accession>A0A1X7VH58</accession>
<dbReference type="InterPro" id="IPR020472">
    <property type="entry name" value="WD40_PAC1"/>
</dbReference>
<dbReference type="PROSITE" id="PS50294">
    <property type="entry name" value="WD_REPEATS_REGION"/>
    <property type="match status" value="1"/>
</dbReference>
<dbReference type="FunCoup" id="A0A1X7VH58">
    <property type="interactions" value="901"/>
</dbReference>
<keyword evidence="1 3" id="KW-0853">WD repeat</keyword>
<keyword evidence="5" id="KW-1185">Reference proteome</keyword>
<protein>
    <submittedName>
        <fullName evidence="4">Uncharacterized protein</fullName>
    </submittedName>
</protein>
<name>A0A1X7VH58_AMPQE</name>
<evidence type="ECO:0000256" key="1">
    <source>
        <dbReference type="ARBA" id="ARBA00022574"/>
    </source>
</evidence>